<name>A0A3A8PPW1_9BACT</name>
<dbReference type="Gene3D" id="2.40.10.10">
    <property type="entry name" value="Trypsin-like serine proteases"/>
    <property type="match status" value="1"/>
</dbReference>
<evidence type="ECO:0000256" key="4">
    <source>
        <dbReference type="SAM" id="SignalP"/>
    </source>
</evidence>
<keyword evidence="7" id="KW-1185">Reference proteome</keyword>
<accession>A0A3A8PPW1</accession>
<dbReference type="InterPro" id="IPR043504">
    <property type="entry name" value="Peptidase_S1_PA_chymotrypsin"/>
</dbReference>
<dbReference type="PROSITE" id="PS00134">
    <property type="entry name" value="TRYPSIN_HIS"/>
    <property type="match status" value="1"/>
</dbReference>
<dbReference type="GO" id="GO:0006508">
    <property type="term" value="P:proteolysis"/>
    <property type="evidence" value="ECO:0007669"/>
    <property type="project" value="UniProtKB-KW"/>
</dbReference>
<comment type="caution">
    <text evidence="6">The sequence shown here is derived from an EMBL/GenBank/DDBJ whole genome shotgun (WGS) entry which is preliminary data.</text>
</comment>
<dbReference type="PANTHER" id="PTHR24276">
    <property type="entry name" value="POLYSERASE-RELATED"/>
    <property type="match status" value="1"/>
</dbReference>
<protein>
    <recommendedName>
        <fullName evidence="5">Peptidase S1 domain-containing protein</fullName>
    </recommendedName>
</protein>
<dbReference type="SUPFAM" id="SSF50494">
    <property type="entry name" value="Trypsin-like serine proteases"/>
    <property type="match status" value="1"/>
</dbReference>
<dbReference type="PANTHER" id="PTHR24276:SF98">
    <property type="entry name" value="FI18310P1-RELATED"/>
    <property type="match status" value="1"/>
</dbReference>
<evidence type="ECO:0000259" key="5">
    <source>
        <dbReference type="PROSITE" id="PS50240"/>
    </source>
</evidence>
<gene>
    <name evidence="6" type="ORF">D7W81_38210</name>
</gene>
<evidence type="ECO:0000256" key="3">
    <source>
        <dbReference type="RuleBase" id="RU363034"/>
    </source>
</evidence>
<dbReference type="RefSeq" id="WP_120560290.1">
    <property type="nucleotide sequence ID" value="NZ_RAWK01000382.1"/>
</dbReference>
<dbReference type="AlphaFoldDB" id="A0A3A8PPW1"/>
<organism evidence="6 7">
    <name type="scientific">Corallococcus aberystwythensis</name>
    <dbReference type="NCBI Taxonomy" id="2316722"/>
    <lineage>
        <taxon>Bacteria</taxon>
        <taxon>Pseudomonadati</taxon>
        <taxon>Myxococcota</taxon>
        <taxon>Myxococcia</taxon>
        <taxon>Myxococcales</taxon>
        <taxon>Cystobacterineae</taxon>
        <taxon>Myxococcaceae</taxon>
        <taxon>Corallococcus</taxon>
    </lineage>
</organism>
<feature type="chain" id="PRO_5017468690" description="Peptidase S1 domain-containing protein" evidence="4">
    <location>
        <begin position="25"/>
        <end position="363"/>
    </location>
</feature>
<comment type="similarity">
    <text evidence="1">Belongs to the peptidase S1 family.</text>
</comment>
<keyword evidence="3" id="KW-0645">Protease</keyword>
<feature type="signal peptide" evidence="4">
    <location>
        <begin position="1"/>
        <end position="24"/>
    </location>
</feature>
<evidence type="ECO:0000313" key="7">
    <source>
        <dbReference type="Proteomes" id="UP000267003"/>
    </source>
</evidence>
<evidence type="ECO:0000256" key="1">
    <source>
        <dbReference type="ARBA" id="ARBA00007664"/>
    </source>
</evidence>
<dbReference type="SMART" id="SM00020">
    <property type="entry name" value="Tryp_SPc"/>
    <property type="match status" value="1"/>
</dbReference>
<dbReference type="PROSITE" id="PS51257">
    <property type="entry name" value="PROKAR_LIPOPROTEIN"/>
    <property type="match status" value="1"/>
</dbReference>
<reference evidence="7" key="1">
    <citation type="submission" date="2018-09" db="EMBL/GenBank/DDBJ databases">
        <authorList>
            <person name="Livingstone P.G."/>
            <person name="Whitworth D.E."/>
        </authorList>
    </citation>
    <scope>NUCLEOTIDE SEQUENCE [LARGE SCALE GENOMIC DNA]</scope>
    <source>
        <strain evidence="7">AB050A</strain>
    </source>
</reference>
<keyword evidence="2" id="KW-1015">Disulfide bond</keyword>
<dbReference type="Pfam" id="PF00089">
    <property type="entry name" value="Trypsin"/>
    <property type="match status" value="1"/>
</dbReference>
<dbReference type="InterPro" id="IPR009003">
    <property type="entry name" value="Peptidase_S1_PA"/>
</dbReference>
<keyword evidence="3" id="KW-0720">Serine protease</keyword>
<dbReference type="PROSITE" id="PS00135">
    <property type="entry name" value="TRYPSIN_SER"/>
    <property type="match status" value="1"/>
</dbReference>
<feature type="domain" description="Peptidase S1" evidence="5">
    <location>
        <begin position="37"/>
        <end position="254"/>
    </location>
</feature>
<dbReference type="EMBL" id="RAWK01000382">
    <property type="protein sequence ID" value="RKH54542.1"/>
    <property type="molecule type" value="Genomic_DNA"/>
</dbReference>
<dbReference type="InterPro" id="IPR050430">
    <property type="entry name" value="Peptidase_S1"/>
</dbReference>
<dbReference type="OrthoDB" id="5290391at2"/>
<sequence length="363" mass="38689">MSSSVAKRLYVLLCVALGFGCSTESEPDTFVSQSNRVYNGNVATNDYPEVAMVHAGNALCTGTLIDSSTVLTAAHCLDNGPAISSISVAFDVPGIGRVLYSASGYELHPDYDMDYLLGIVVSSHHDTALIYLSTPAPYPLAKLISPSEESAWISDGTFAWAVGYGENNLGGGWNSTGVKVQGVGYVSNVKDWIIRVDGLPGSACAGDSGGPFFSYVGNTRKQVGVLSWGVPSCESWNKYARLVLDLDWIQARADLPCDSGKSCADRCGDGTCDMNYESIYDCPYDCAYTVDGDGFCSIALGERTSLNPADCYCGDSICDDDENSLDGYTSCPEDCYYSGGEAECPNGVCEPGENWAWCPQDCH</sequence>
<keyword evidence="3" id="KW-0378">Hydrolase</keyword>
<dbReference type="InterPro" id="IPR033116">
    <property type="entry name" value="TRYPSIN_SER"/>
</dbReference>
<evidence type="ECO:0000313" key="6">
    <source>
        <dbReference type="EMBL" id="RKH54542.1"/>
    </source>
</evidence>
<dbReference type="GO" id="GO:0004252">
    <property type="term" value="F:serine-type endopeptidase activity"/>
    <property type="evidence" value="ECO:0007669"/>
    <property type="project" value="InterPro"/>
</dbReference>
<dbReference type="PRINTS" id="PR00722">
    <property type="entry name" value="CHYMOTRYPSIN"/>
</dbReference>
<dbReference type="InterPro" id="IPR018114">
    <property type="entry name" value="TRYPSIN_HIS"/>
</dbReference>
<proteinExistence type="inferred from homology"/>
<dbReference type="PROSITE" id="PS50240">
    <property type="entry name" value="TRYPSIN_DOM"/>
    <property type="match status" value="1"/>
</dbReference>
<evidence type="ECO:0000256" key="2">
    <source>
        <dbReference type="ARBA" id="ARBA00023157"/>
    </source>
</evidence>
<dbReference type="Proteomes" id="UP000267003">
    <property type="component" value="Unassembled WGS sequence"/>
</dbReference>
<dbReference type="InterPro" id="IPR001254">
    <property type="entry name" value="Trypsin_dom"/>
</dbReference>
<keyword evidence="4" id="KW-0732">Signal</keyword>
<dbReference type="InterPro" id="IPR001314">
    <property type="entry name" value="Peptidase_S1A"/>
</dbReference>